<reference evidence="2" key="1">
    <citation type="journal article" date="2020" name="Fungal Divers.">
        <title>Resolving the Mortierellaceae phylogeny through synthesis of multi-gene phylogenetics and phylogenomics.</title>
        <authorList>
            <person name="Vandepol N."/>
            <person name="Liber J."/>
            <person name="Desiro A."/>
            <person name="Na H."/>
            <person name="Kennedy M."/>
            <person name="Barry K."/>
            <person name="Grigoriev I.V."/>
            <person name="Miller A.N."/>
            <person name="O'Donnell K."/>
            <person name="Stajich J.E."/>
            <person name="Bonito G."/>
        </authorList>
    </citation>
    <scope>NUCLEOTIDE SEQUENCE</scope>
    <source>
        <strain evidence="2">KOD1015</strain>
    </source>
</reference>
<dbReference type="EMBL" id="JAABOA010002079">
    <property type="protein sequence ID" value="KAF9580419.1"/>
    <property type="molecule type" value="Genomic_DNA"/>
</dbReference>
<comment type="caution">
    <text evidence="2">The sequence shown here is derived from an EMBL/GenBank/DDBJ whole genome shotgun (WGS) entry which is preliminary data.</text>
</comment>
<dbReference type="AlphaFoldDB" id="A0A9P6KCJ5"/>
<gene>
    <name evidence="2" type="ORF">BGW38_002944</name>
</gene>
<feature type="region of interest" description="Disordered" evidence="1">
    <location>
        <begin position="81"/>
        <end position="138"/>
    </location>
</feature>
<feature type="compositionally biased region" description="Polar residues" evidence="1">
    <location>
        <begin position="118"/>
        <end position="137"/>
    </location>
</feature>
<accession>A0A9P6KCJ5</accession>
<keyword evidence="3" id="KW-1185">Reference proteome</keyword>
<name>A0A9P6KCJ5_9FUNG</name>
<organism evidence="2 3">
    <name type="scientific">Lunasporangiospora selenospora</name>
    <dbReference type="NCBI Taxonomy" id="979761"/>
    <lineage>
        <taxon>Eukaryota</taxon>
        <taxon>Fungi</taxon>
        <taxon>Fungi incertae sedis</taxon>
        <taxon>Mucoromycota</taxon>
        <taxon>Mortierellomycotina</taxon>
        <taxon>Mortierellomycetes</taxon>
        <taxon>Mortierellales</taxon>
        <taxon>Mortierellaceae</taxon>
        <taxon>Lunasporangiospora</taxon>
    </lineage>
</organism>
<proteinExistence type="predicted"/>
<evidence type="ECO:0000313" key="2">
    <source>
        <dbReference type="EMBL" id="KAF9580419.1"/>
    </source>
</evidence>
<dbReference type="Proteomes" id="UP000780801">
    <property type="component" value="Unassembled WGS sequence"/>
</dbReference>
<sequence length="233" mass="26080">MSTFSFLRAAEHKDDALASMIEEDGEDDVDDVDNEHQEELYEVDDQVQEYRPAIYRHRPIPLASPSHVDEYEDEYEDYVLSNPHLRKSEDAPRTPTRSRVSEARDSYELEDAPRTLTRAGSQLVSPTRTALPSSNPPTLRRTIAAFSPPPRFQGLRSDDSGGYGDHGSHVLEHERGLFEAPNNPMWRPQDSTSELAVINPSFIGNRIGPSHVAILQSHAGQRPGLLTAVKVEV</sequence>
<evidence type="ECO:0000313" key="3">
    <source>
        <dbReference type="Proteomes" id="UP000780801"/>
    </source>
</evidence>
<feature type="compositionally biased region" description="Basic and acidic residues" evidence="1">
    <location>
        <begin position="99"/>
        <end position="113"/>
    </location>
</feature>
<evidence type="ECO:0000256" key="1">
    <source>
        <dbReference type="SAM" id="MobiDB-lite"/>
    </source>
</evidence>
<protein>
    <submittedName>
        <fullName evidence="2">Uncharacterized protein</fullName>
    </submittedName>
</protein>